<sequence>VTVTERLYYTSATTIEFDANVTEV</sequence>
<protein>
    <submittedName>
        <fullName evidence="1">Uncharacterized protein</fullName>
    </submittedName>
</protein>
<feature type="non-terminal residue" evidence="1">
    <location>
        <position position="24"/>
    </location>
</feature>
<evidence type="ECO:0000313" key="1">
    <source>
        <dbReference type="EMBL" id="SUZ62006.1"/>
    </source>
</evidence>
<dbReference type="AlphaFoldDB" id="A0A381P4Y6"/>
<reference evidence="1" key="1">
    <citation type="submission" date="2018-05" db="EMBL/GenBank/DDBJ databases">
        <authorList>
            <person name="Lanie J.A."/>
            <person name="Ng W.-L."/>
            <person name="Kazmierczak K.M."/>
            <person name="Andrzejewski T.M."/>
            <person name="Davidsen T.M."/>
            <person name="Wayne K.J."/>
            <person name="Tettelin H."/>
            <person name="Glass J.I."/>
            <person name="Rusch D."/>
            <person name="Podicherti R."/>
            <person name="Tsui H.-C.T."/>
            <person name="Winkler M.E."/>
        </authorList>
    </citation>
    <scope>NUCLEOTIDE SEQUENCE</scope>
</reference>
<organism evidence="1">
    <name type="scientific">marine metagenome</name>
    <dbReference type="NCBI Taxonomy" id="408172"/>
    <lineage>
        <taxon>unclassified sequences</taxon>
        <taxon>metagenomes</taxon>
        <taxon>ecological metagenomes</taxon>
    </lineage>
</organism>
<dbReference type="EMBL" id="UINC01000842">
    <property type="protein sequence ID" value="SUZ62006.1"/>
    <property type="molecule type" value="Genomic_DNA"/>
</dbReference>
<name>A0A381P4Y6_9ZZZZ</name>
<feature type="non-terminal residue" evidence="1">
    <location>
        <position position="1"/>
    </location>
</feature>
<gene>
    <name evidence="1" type="ORF">METZ01_LOCUS14860</name>
</gene>
<accession>A0A381P4Y6</accession>
<proteinExistence type="predicted"/>